<reference evidence="2" key="1">
    <citation type="journal article" date="2020" name="mSystems">
        <title>Genome- and Community-Level Interaction Insights into Carbon Utilization and Element Cycling Functions of Hydrothermarchaeota in Hydrothermal Sediment.</title>
        <authorList>
            <person name="Zhou Z."/>
            <person name="Liu Y."/>
            <person name="Xu W."/>
            <person name="Pan J."/>
            <person name="Luo Z.H."/>
            <person name="Li M."/>
        </authorList>
    </citation>
    <scope>NUCLEOTIDE SEQUENCE [LARGE SCALE GENOMIC DNA]</scope>
    <source>
        <strain evidence="2">SpSt-508</strain>
    </source>
</reference>
<sequence>MTRQLVNRLWNDEAGFVVSAELVLVATICVLAMVVGLSEVALNVSNELEDVGAAFGSLNQSFQYMGIQGHNGYNTVGSTFLDFEDFCDNPCTIVPGEIAGERVNY</sequence>
<dbReference type="GO" id="GO:0008483">
    <property type="term" value="F:transaminase activity"/>
    <property type="evidence" value="ECO:0007669"/>
    <property type="project" value="UniProtKB-KW"/>
</dbReference>
<evidence type="ECO:0000256" key="1">
    <source>
        <dbReference type="SAM" id="Phobius"/>
    </source>
</evidence>
<comment type="caution">
    <text evidence="2">The sequence shown here is derived from an EMBL/GenBank/DDBJ whole genome shotgun (WGS) entry which is preliminary data.</text>
</comment>
<keyword evidence="2" id="KW-0032">Aminotransferase</keyword>
<keyword evidence="2" id="KW-0808">Transferase</keyword>
<feature type="transmembrane region" description="Helical" evidence="1">
    <location>
        <begin position="14"/>
        <end position="37"/>
    </location>
</feature>
<gene>
    <name evidence="2" type="ORF">ENS64_06515</name>
</gene>
<dbReference type="EMBL" id="DSVQ01000012">
    <property type="protein sequence ID" value="HGT38902.1"/>
    <property type="molecule type" value="Genomic_DNA"/>
</dbReference>
<dbReference type="AlphaFoldDB" id="A0A7C4LJU2"/>
<evidence type="ECO:0000313" key="2">
    <source>
        <dbReference type="EMBL" id="HGT38902.1"/>
    </source>
</evidence>
<keyword evidence="1" id="KW-0812">Transmembrane</keyword>
<organism evidence="2">
    <name type="scientific">Schlesneria paludicola</name>
    <dbReference type="NCBI Taxonomy" id="360056"/>
    <lineage>
        <taxon>Bacteria</taxon>
        <taxon>Pseudomonadati</taxon>
        <taxon>Planctomycetota</taxon>
        <taxon>Planctomycetia</taxon>
        <taxon>Planctomycetales</taxon>
        <taxon>Planctomycetaceae</taxon>
        <taxon>Schlesneria</taxon>
    </lineage>
</organism>
<accession>A0A7C4LJU2</accession>
<protein>
    <submittedName>
        <fullName evidence="2">Branched-chain amino acid aminotransferase</fullName>
    </submittedName>
</protein>
<keyword evidence="1" id="KW-1133">Transmembrane helix</keyword>
<keyword evidence="1" id="KW-0472">Membrane</keyword>
<proteinExistence type="predicted"/>
<name>A0A7C4LJU2_9PLAN</name>